<feature type="signal peptide" evidence="1">
    <location>
        <begin position="1"/>
        <end position="23"/>
    </location>
</feature>
<keyword evidence="1" id="KW-0732">Signal</keyword>
<protein>
    <recommendedName>
        <fullName evidence="4">DUF1496 domain-containing protein</fullName>
    </recommendedName>
</protein>
<comment type="caution">
    <text evidence="2">The sequence shown here is derived from an EMBL/GenBank/DDBJ whole genome shotgun (WGS) entry which is preliminary data.</text>
</comment>
<evidence type="ECO:0000256" key="1">
    <source>
        <dbReference type="SAM" id="SignalP"/>
    </source>
</evidence>
<dbReference type="RefSeq" id="WP_203584529.1">
    <property type="nucleotide sequence ID" value="NZ_JACOPV010000008.1"/>
</dbReference>
<evidence type="ECO:0008006" key="4">
    <source>
        <dbReference type="Google" id="ProtNLM"/>
    </source>
</evidence>
<accession>A0ABS2BZU9</accession>
<proteinExistence type="predicted"/>
<feature type="chain" id="PRO_5047292074" description="DUF1496 domain-containing protein" evidence="1">
    <location>
        <begin position="24"/>
        <end position="116"/>
    </location>
</feature>
<name>A0ABS2BZU9_9PSED</name>
<dbReference type="EMBL" id="JACOPV010000008">
    <property type="protein sequence ID" value="MBM5458588.1"/>
    <property type="molecule type" value="Genomic_DNA"/>
</dbReference>
<reference evidence="2 3" key="1">
    <citation type="submission" date="2020-08" db="EMBL/GenBank/DDBJ databases">
        <title>Description of novel Pseudomonas species.</title>
        <authorList>
            <person name="Duman M."/>
            <person name="Mulet M."/>
            <person name="Altun S."/>
            <person name="Saticioglu I.B."/>
            <person name="Lalucat J."/>
            <person name="Garcia-Valdes E."/>
        </authorList>
    </citation>
    <scope>NUCLEOTIDE SEQUENCE [LARGE SCALE GENOMIC DNA]</scope>
    <source>
        <strain evidence="2 3">P66</strain>
    </source>
</reference>
<dbReference type="Proteomes" id="UP000745663">
    <property type="component" value="Unassembled WGS sequence"/>
</dbReference>
<organism evidence="2 3">
    <name type="scientific">Pseudomonas arcuscaelestis</name>
    <dbReference type="NCBI Taxonomy" id="2710591"/>
    <lineage>
        <taxon>Bacteria</taxon>
        <taxon>Pseudomonadati</taxon>
        <taxon>Pseudomonadota</taxon>
        <taxon>Gammaproteobacteria</taxon>
        <taxon>Pseudomonadales</taxon>
        <taxon>Pseudomonadaceae</taxon>
        <taxon>Pseudomonas</taxon>
    </lineage>
</organism>
<sequence>MSNYCYRIVLAAFLGLPATYAAADPVIVRNLQGIAAGMASPVVLKVEGSDANCTFMGHLVHLAPGTPDEKWVIKAEQRTCLKSKAGDLTISRVQALVPLNALPVKRNSALSLYLRD</sequence>
<evidence type="ECO:0000313" key="2">
    <source>
        <dbReference type="EMBL" id="MBM5458588.1"/>
    </source>
</evidence>
<evidence type="ECO:0000313" key="3">
    <source>
        <dbReference type="Proteomes" id="UP000745663"/>
    </source>
</evidence>
<keyword evidence="3" id="KW-1185">Reference proteome</keyword>
<gene>
    <name evidence="2" type="ORF">H8F21_13545</name>
</gene>